<name>A0ABP8NR15_9NOCA</name>
<proteinExistence type="predicted"/>
<evidence type="ECO:0000313" key="3">
    <source>
        <dbReference type="Proteomes" id="UP001501183"/>
    </source>
</evidence>
<dbReference type="SUPFAM" id="SSF159888">
    <property type="entry name" value="YdhG-like"/>
    <property type="match status" value="1"/>
</dbReference>
<evidence type="ECO:0000313" key="2">
    <source>
        <dbReference type="EMBL" id="GAA4471517.1"/>
    </source>
</evidence>
<reference evidence="3" key="1">
    <citation type="journal article" date="2019" name="Int. J. Syst. Evol. Microbiol.">
        <title>The Global Catalogue of Microorganisms (GCM) 10K type strain sequencing project: providing services to taxonomists for standard genome sequencing and annotation.</title>
        <authorList>
            <consortium name="The Broad Institute Genomics Platform"/>
            <consortium name="The Broad Institute Genome Sequencing Center for Infectious Disease"/>
            <person name="Wu L."/>
            <person name="Ma J."/>
        </authorList>
    </citation>
    <scope>NUCLEOTIDE SEQUENCE [LARGE SCALE GENOMIC DNA]</scope>
    <source>
        <strain evidence="3">JCM 32206</strain>
    </source>
</reference>
<protein>
    <recommendedName>
        <fullName evidence="1">YdhG-like domain-containing protein</fullName>
    </recommendedName>
</protein>
<comment type="caution">
    <text evidence="2">The sequence shown here is derived from an EMBL/GenBank/DDBJ whole genome shotgun (WGS) entry which is preliminary data.</text>
</comment>
<gene>
    <name evidence="2" type="ORF">GCM10023094_02370</name>
</gene>
<accession>A0ABP8NR15</accession>
<dbReference type="EMBL" id="BAABFB010000008">
    <property type="protein sequence ID" value="GAA4471517.1"/>
    <property type="molecule type" value="Genomic_DNA"/>
</dbReference>
<dbReference type="Gene3D" id="3.90.1150.200">
    <property type="match status" value="1"/>
</dbReference>
<dbReference type="Proteomes" id="UP001501183">
    <property type="component" value="Unassembled WGS sequence"/>
</dbReference>
<dbReference type="InterPro" id="IPR014922">
    <property type="entry name" value="YdhG-like"/>
</dbReference>
<feature type="domain" description="YdhG-like" evidence="1">
    <location>
        <begin position="20"/>
        <end position="108"/>
    </location>
</feature>
<dbReference type="RefSeq" id="WP_345341245.1">
    <property type="nucleotide sequence ID" value="NZ_BAABFB010000008.1"/>
</dbReference>
<dbReference type="Pfam" id="PF08818">
    <property type="entry name" value="DUF1801"/>
    <property type="match status" value="1"/>
</dbReference>
<keyword evidence="3" id="KW-1185">Reference proteome</keyword>
<sequence>MTTKFDTVDAYLASFPEATRTVLERVRGVLHDQIPGAGERISYDIPTVTAAGKPVVYFAGWKNHVSVYPLPDGDEAFAADLAPYRSGPGTAKFPLRKPIPYELIGRIAALLAEQRAP</sequence>
<evidence type="ECO:0000259" key="1">
    <source>
        <dbReference type="Pfam" id="PF08818"/>
    </source>
</evidence>
<organism evidence="2 3">
    <name type="scientific">Rhodococcus olei</name>
    <dbReference type="NCBI Taxonomy" id="2161675"/>
    <lineage>
        <taxon>Bacteria</taxon>
        <taxon>Bacillati</taxon>
        <taxon>Actinomycetota</taxon>
        <taxon>Actinomycetes</taxon>
        <taxon>Mycobacteriales</taxon>
        <taxon>Nocardiaceae</taxon>
        <taxon>Rhodococcus</taxon>
    </lineage>
</organism>